<comment type="caution">
    <text evidence="1">The sequence shown here is derived from an EMBL/GenBank/DDBJ whole genome shotgun (WGS) entry which is preliminary data.</text>
</comment>
<organism evidence="1 2">
    <name type="scientific">Mesorhizobium jarvisii</name>
    <dbReference type="NCBI Taxonomy" id="1777867"/>
    <lineage>
        <taxon>Bacteria</taxon>
        <taxon>Pseudomonadati</taxon>
        <taxon>Pseudomonadota</taxon>
        <taxon>Alphaproteobacteria</taxon>
        <taxon>Hyphomicrobiales</taxon>
        <taxon>Phyllobacteriaceae</taxon>
        <taxon>Mesorhizobium</taxon>
    </lineage>
</organism>
<sequence>MLFALYLALSFIVGLAAQNYRGRRGMPWFLLSFVASPVIGGLLLLASKDLRTAHVAVTVTGPAEPRFTNGPIFEKTCPQCAEQVKVDAKICRFCRHEFT</sequence>
<evidence type="ECO:0000313" key="1">
    <source>
        <dbReference type="EMBL" id="RJT37899.1"/>
    </source>
</evidence>
<evidence type="ECO:0000313" key="2">
    <source>
        <dbReference type="Proteomes" id="UP000275530"/>
    </source>
</evidence>
<keyword evidence="2" id="KW-1185">Reference proteome</keyword>
<dbReference type="RefSeq" id="WP_064983109.1">
    <property type="nucleotide sequence ID" value="NZ_CP033507.1"/>
</dbReference>
<accession>A0A6M7TM14</accession>
<dbReference type="Proteomes" id="UP000275530">
    <property type="component" value="Unassembled WGS sequence"/>
</dbReference>
<name>A0A6M7TM14_9HYPH</name>
<dbReference type="Pfam" id="PF10571">
    <property type="entry name" value="UPF0547"/>
    <property type="match status" value="1"/>
</dbReference>
<gene>
    <name evidence="1" type="ORF">D3242_01235</name>
</gene>
<dbReference type="EMBL" id="QZXA01000001">
    <property type="protein sequence ID" value="RJT37899.1"/>
    <property type="molecule type" value="Genomic_DNA"/>
</dbReference>
<dbReference type="AlphaFoldDB" id="A0A6M7TM14"/>
<protein>
    <submittedName>
        <fullName evidence="1">Zinc ribbon domain-containing protein</fullName>
    </submittedName>
</protein>
<reference evidence="1 2" key="1">
    <citation type="submission" date="2018-09" db="EMBL/GenBank/DDBJ databases">
        <title>Mesorhizobium carmichaelinearum sp. nov. isolated from Carmichaelinea spp. root nodules in New Zealand.</title>
        <authorList>
            <person name="De Meyer S.E."/>
        </authorList>
    </citation>
    <scope>NUCLEOTIDE SEQUENCE [LARGE SCALE GENOMIC DNA]</scope>
    <source>
        <strain evidence="1 2">LMG 28313</strain>
    </source>
</reference>
<dbReference type="InterPro" id="IPR018886">
    <property type="entry name" value="UPF0547"/>
</dbReference>
<proteinExistence type="predicted"/>